<gene>
    <name evidence="11" type="ORF">ABEG17_12500</name>
</gene>
<evidence type="ECO:0008006" key="12">
    <source>
        <dbReference type="Google" id="ProtNLM"/>
    </source>
</evidence>
<keyword evidence="6 10" id="KW-0812">Transmembrane</keyword>
<feature type="transmembrane region" description="Helical" evidence="10">
    <location>
        <begin position="139"/>
        <end position="160"/>
    </location>
</feature>
<feature type="transmembrane region" description="Helical" evidence="10">
    <location>
        <begin position="225"/>
        <end position="246"/>
    </location>
</feature>
<evidence type="ECO:0000256" key="4">
    <source>
        <dbReference type="ARBA" id="ARBA00022676"/>
    </source>
</evidence>
<protein>
    <recommendedName>
        <fullName evidence="12">Glycosyltransferase RgtA/B/C/D-like domain-containing protein</fullName>
    </recommendedName>
</protein>
<sequence>MTVSATVRTLTVKVGMTYLALRAVSALLLVLASRDQVVMPDWTGPTVEPIDMTVLWDGSWYRHVAEVGYPTHLPVDPGSGRVAQNAWAFYPLFPLLSRMLMAVTGLGFPVVASTLALVAGLGAAIIMARLLAEKVGDRVALGAVAVWAAFPAAVSLQLAYTESLAMLVLCGLLWALVRRSWGMVAGLSLLLGLTRPIAVPVVGVVAVAVYLLWRRRRQQSVTRGELLAALAALGVSAVGAVLWPLAAWQVTGSRTAYTDTMAAWRAGGQITPLKPWFGMSQWAFRDFDGAAVYGPVGLAVLVTTLVVLTCGPWATRLGPELRAWCLIYPAYLAVVLDPFTSIFRYALPLFPLLVVILGGGWLERTARYLTVRVGFLVAAGMVGQVAWIWKLLVFHPPSDYPP</sequence>
<dbReference type="EMBL" id="CP157483">
    <property type="protein sequence ID" value="XBO42397.1"/>
    <property type="molecule type" value="Genomic_DNA"/>
</dbReference>
<evidence type="ECO:0000256" key="10">
    <source>
        <dbReference type="SAM" id="Phobius"/>
    </source>
</evidence>
<feature type="transmembrane region" description="Helical" evidence="10">
    <location>
        <begin position="180"/>
        <end position="213"/>
    </location>
</feature>
<dbReference type="AlphaFoldDB" id="A0AAU7JPT5"/>
<feature type="transmembrane region" description="Helical" evidence="10">
    <location>
        <begin position="99"/>
        <end position="127"/>
    </location>
</feature>
<dbReference type="RefSeq" id="WP_406829810.1">
    <property type="nucleotide sequence ID" value="NZ_CP157483.1"/>
</dbReference>
<comment type="subcellular location">
    <subcellularLocation>
        <location evidence="1">Endoplasmic reticulum membrane</location>
        <topology evidence="1">Multi-pass membrane protein</topology>
    </subcellularLocation>
</comment>
<accession>A0AAU7JPT5</accession>
<keyword evidence="7" id="KW-0256">Endoplasmic reticulum</keyword>
<feature type="transmembrane region" description="Helical" evidence="10">
    <location>
        <begin position="369"/>
        <end position="389"/>
    </location>
</feature>
<evidence type="ECO:0000256" key="9">
    <source>
        <dbReference type="ARBA" id="ARBA00023136"/>
    </source>
</evidence>
<dbReference type="GO" id="GO:0016020">
    <property type="term" value="C:membrane"/>
    <property type="evidence" value="ECO:0007669"/>
    <property type="project" value="GOC"/>
</dbReference>
<evidence type="ECO:0000313" key="11">
    <source>
        <dbReference type="EMBL" id="XBO42397.1"/>
    </source>
</evidence>
<evidence type="ECO:0000256" key="3">
    <source>
        <dbReference type="ARBA" id="ARBA00022502"/>
    </source>
</evidence>
<feature type="transmembrane region" description="Helical" evidence="10">
    <location>
        <begin position="345"/>
        <end position="362"/>
    </location>
</feature>
<keyword evidence="9 10" id="KW-0472">Membrane</keyword>
<keyword evidence="3" id="KW-0337">GPI-anchor biosynthesis</keyword>
<dbReference type="PANTHER" id="PTHR12468">
    <property type="entry name" value="GPI MANNOSYLTRANSFERASE 2"/>
    <property type="match status" value="1"/>
</dbReference>
<keyword evidence="4" id="KW-0328">Glycosyltransferase</keyword>
<evidence type="ECO:0000256" key="2">
    <source>
        <dbReference type="ARBA" id="ARBA00004687"/>
    </source>
</evidence>
<proteinExistence type="predicted"/>
<evidence type="ECO:0000256" key="6">
    <source>
        <dbReference type="ARBA" id="ARBA00022692"/>
    </source>
</evidence>
<dbReference type="PANTHER" id="PTHR12468:SF2">
    <property type="entry name" value="GPI MANNOSYLTRANSFERASE 2"/>
    <property type="match status" value="1"/>
</dbReference>
<reference evidence="11" key="1">
    <citation type="submission" date="2024-05" db="EMBL/GenBank/DDBJ databases">
        <authorList>
            <person name="Kim S."/>
            <person name="Heo J."/>
            <person name="Choi H."/>
            <person name="Choi Y."/>
            <person name="Kwon S.-W."/>
            <person name="Kim Y."/>
        </authorList>
    </citation>
    <scope>NUCLEOTIDE SEQUENCE</scope>
    <source>
        <strain evidence="11">KACC 23699</strain>
    </source>
</reference>
<keyword evidence="5" id="KW-0808">Transferase</keyword>
<name>A0AAU7JPT5_9MICO</name>
<dbReference type="GO" id="GO:0000009">
    <property type="term" value="F:alpha-1,6-mannosyltransferase activity"/>
    <property type="evidence" value="ECO:0007669"/>
    <property type="project" value="InterPro"/>
</dbReference>
<dbReference type="GO" id="GO:0006506">
    <property type="term" value="P:GPI anchor biosynthetic process"/>
    <property type="evidence" value="ECO:0007669"/>
    <property type="project" value="UniProtKB-KW"/>
</dbReference>
<comment type="pathway">
    <text evidence="2">Glycolipid biosynthesis; glycosylphosphatidylinositol-anchor biosynthesis.</text>
</comment>
<evidence type="ECO:0000256" key="7">
    <source>
        <dbReference type="ARBA" id="ARBA00022824"/>
    </source>
</evidence>
<keyword evidence="8 10" id="KW-1133">Transmembrane helix</keyword>
<evidence type="ECO:0000256" key="5">
    <source>
        <dbReference type="ARBA" id="ARBA00022679"/>
    </source>
</evidence>
<feature type="transmembrane region" description="Helical" evidence="10">
    <location>
        <begin position="321"/>
        <end position="339"/>
    </location>
</feature>
<organism evidence="11">
    <name type="scientific">Pedococcus sp. KACC 23699</name>
    <dbReference type="NCBI Taxonomy" id="3149228"/>
    <lineage>
        <taxon>Bacteria</taxon>
        <taxon>Bacillati</taxon>
        <taxon>Actinomycetota</taxon>
        <taxon>Actinomycetes</taxon>
        <taxon>Micrococcales</taxon>
        <taxon>Intrasporangiaceae</taxon>
        <taxon>Pedococcus</taxon>
    </lineage>
</organism>
<evidence type="ECO:0000256" key="1">
    <source>
        <dbReference type="ARBA" id="ARBA00004477"/>
    </source>
</evidence>
<dbReference type="GO" id="GO:0004376">
    <property type="term" value="F:GPI mannosyltransferase activity"/>
    <property type="evidence" value="ECO:0007669"/>
    <property type="project" value="InterPro"/>
</dbReference>
<feature type="transmembrane region" description="Helical" evidence="10">
    <location>
        <begin position="292"/>
        <end position="314"/>
    </location>
</feature>
<evidence type="ECO:0000256" key="8">
    <source>
        <dbReference type="ARBA" id="ARBA00022989"/>
    </source>
</evidence>
<dbReference type="InterPro" id="IPR007315">
    <property type="entry name" value="PIG-V/Gpi18"/>
</dbReference>